<evidence type="ECO:0000313" key="3">
    <source>
        <dbReference type="EMBL" id="KAF4682150.1"/>
    </source>
</evidence>
<reference evidence="3 4" key="1">
    <citation type="submission" date="2020-04" db="EMBL/GenBank/DDBJ databases">
        <title>Perkinsus olseni comparative genomics.</title>
        <authorList>
            <person name="Bogema D.R."/>
        </authorList>
    </citation>
    <scope>NUCLEOTIDE SEQUENCE [LARGE SCALE GENOMIC DNA]</scope>
    <source>
        <strain evidence="3">00978-12</strain>
    </source>
</reference>
<dbReference type="Proteomes" id="UP000541610">
    <property type="component" value="Unassembled WGS sequence"/>
</dbReference>
<comment type="caution">
    <text evidence="3">The sequence shown here is derived from an EMBL/GenBank/DDBJ whole genome shotgun (WGS) entry which is preliminary data.</text>
</comment>
<dbReference type="SUPFAM" id="SSF49599">
    <property type="entry name" value="TRAF domain-like"/>
    <property type="match status" value="1"/>
</dbReference>
<feature type="region of interest" description="Disordered" evidence="1">
    <location>
        <begin position="298"/>
        <end position="327"/>
    </location>
</feature>
<dbReference type="Gene3D" id="2.60.210.10">
    <property type="entry name" value="Apoptosis, Tumor Necrosis Factor Receptor Associated Protein 2, Chain A"/>
    <property type="match status" value="1"/>
</dbReference>
<name>A0A7J6NFA6_PEROL</name>
<gene>
    <name evidence="3" type="ORF">FOZ60_011007</name>
</gene>
<evidence type="ECO:0000256" key="1">
    <source>
        <dbReference type="SAM" id="MobiDB-lite"/>
    </source>
</evidence>
<dbReference type="OrthoDB" id="10579499at2759"/>
<organism evidence="3 4">
    <name type="scientific">Perkinsus olseni</name>
    <name type="common">Perkinsus atlanticus</name>
    <dbReference type="NCBI Taxonomy" id="32597"/>
    <lineage>
        <taxon>Eukaryota</taxon>
        <taxon>Sar</taxon>
        <taxon>Alveolata</taxon>
        <taxon>Perkinsozoa</taxon>
        <taxon>Perkinsea</taxon>
        <taxon>Perkinsida</taxon>
        <taxon>Perkinsidae</taxon>
        <taxon>Perkinsus</taxon>
    </lineage>
</organism>
<feature type="domain" description="MATH" evidence="2">
    <location>
        <begin position="162"/>
        <end position="292"/>
    </location>
</feature>
<proteinExistence type="predicted"/>
<feature type="compositionally biased region" description="Basic and acidic residues" evidence="1">
    <location>
        <begin position="298"/>
        <end position="311"/>
    </location>
</feature>
<dbReference type="PROSITE" id="PS50144">
    <property type="entry name" value="MATH"/>
    <property type="match status" value="1"/>
</dbReference>
<evidence type="ECO:0000313" key="4">
    <source>
        <dbReference type="Proteomes" id="UP000541610"/>
    </source>
</evidence>
<evidence type="ECO:0000259" key="2">
    <source>
        <dbReference type="PROSITE" id="PS50144"/>
    </source>
</evidence>
<dbReference type="EMBL" id="JABANP010000454">
    <property type="protein sequence ID" value="KAF4682150.1"/>
    <property type="molecule type" value="Genomic_DNA"/>
</dbReference>
<dbReference type="InterPro" id="IPR002083">
    <property type="entry name" value="MATH/TRAF_dom"/>
</dbReference>
<accession>A0A7J6NFA6</accession>
<dbReference type="AlphaFoldDB" id="A0A7J6NFA6"/>
<dbReference type="InterPro" id="IPR008974">
    <property type="entry name" value="TRAF-like"/>
</dbReference>
<protein>
    <recommendedName>
        <fullName evidence="2">MATH domain-containing protein</fullName>
    </recommendedName>
</protein>
<sequence>MPEVMKISAEGAESEDDEHPRISELVFRIENVTKYKVRESIKSPTKLVELFNYQVEVYPMEEITQGFKVYIVSVPMDGVNRSITYENIEYAVTLVNHRDDRKSITCRVANDSFSTDEVSLGMNLLQGKLLPAKYPRIVIKARVDLSKAWLSLDPDDDDPVEGDELEFRIRDAAKFQKGEDVKSKPAWRGSCRMQIVAYPGGHPDHPAGGEELAVYIHLLGTEEAPQPLKLTVTLVNHRKLADSHTWIGTFLPDGGKPVDSWGPNRLVSIAHLRRKNNGWLDRNGALVLRASVKAADEGRDPLASIRSDRKRSASNAERSTKSGRFAR</sequence>